<dbReference type="AlphaFoldDB" id="A0A9Q1ETL3"/>
<keyword evidence="4" id="KW-1185">Reference proteome</keyword>
<evidence type="ECO:0008006" key="5">
    <source>
        <dbReference type="Google" id="ProtNLM"/>
    </source>
</evidence>
<proteinExistence type="predicted"/>
<reference evidence="3" key="1">
    <citation type="journal article" date="2023" name="Science">
        <title>Genome structures resolve the early diversification of teleost fishes.</title>
        <authorList>
            <person name="Parey E."/>
            <person name="Louis A."/>
            <person name="Montfort J."/>
            <person name="Bouchez O."/>
            <person name="Roques C."/>
            <person name="Iampietro C."/>
            <person name="Lluch J."/>
            <person name="Castinel A."/>
            <person name="Donnadieu C."/>
            <person name="Desvignes T."/>
            <person name="Floi Bucao C."/>
            <person name="Jouanno E."/>
            <person name="Wen M."/>
            <person name="Mejri S."/>
            <person name="Dirks R."/>
            <person name="Jansen H."/>
            <person name="Henkel C."/>
            <person name="Chen W.J."/>
            <person name="Zahm M."/>
            <person name="Cabau C."/>
            <person name="Klopp C."/>
            <person name="Thompson A.W."/>
            <person name="Robinson-Rechavi M."/>
            <person name="Braasch I."/>
            <person name="Lecointre G."/>
            <person name="Bobe J."/>
            <person name="Postlethwait J.H."/>
            <person name="Berthelot C."/>
            <person name="Roest Crollius H."/>
            <person name="Guiguen Y."/>
        </authorList>
    </citation>
    <scope>NUCLEOTIDE SEQUENCE</scope>
    <source>
        <strain evidence="3">WJC10195</strain>
    </source>
</reference>
<evidence type="ECO:0000256" key="2">
    <source>
        <dbReference type="SAM" id="SignalP"/>
    </source>
</evidence>
<sequence>MCGILAAAGIISVATQMCLAGERGVCPRPPRHQHEPRSPRKSRELWASATRPPRAALRAPPGHHPGPRRTLELCCTQRLISIYFLLSPMGRCGNGPLLNSTSPPASCFQTHLHSTCVKQC</sequence>
<feature type="chain" id="PRO_5040338240" description="Secreted protein" evidence="2">
    <location>
        <begin position="21"/>
        <end position="120"/>
    </location>
</feature>
<comment type="caution">
    <text evidence="3">The sequence shown here is derived from an EMBL/GenBank/DDBJ whole genome shotgun (WGS) entry which is preliminary data.</text>
</comment>
<gene>
    <name evidence="3" type="ORF">SKAU_G00289270</name>
</gene>
<name>A0A9Q1ETL3_SYNKA</name>
<dbReference type="Proteomes" id="UP001152622">
    <property type="component" value="Chromosome 12"/>
</dbReference>
<organism evidence="3 4">
    <name type="scientific">Synaphobranchus kaupii</name>
    <name type="common">Kaup's arrowtooth eel</name>
    <dbReference type="NCBI Taxonomy" id="118154"/>
    <lineage>
        <taxon>Eukaryota</taxon>
        <taxon>Metazoa</taxon>
        <taxon>Chordata</taxon>
        <taxon>Craniata</taxon>
        <taxon>Vertebrata</taxon>
        <taxon>Euteleostomi</taxon>
        <taxon>Actinopterygii</taxon>
        <taxon>Neopterygii</taxon>
        <taxon>Teleostei</taxon>
        <taxon>Anguilliformes</taxon>
        <taxon>Synaphobranchidae</taxon>
        <taxon>Synaphobranchus</taxon>
    </lineage>
</organism>
<dbReference type="EMBL" id="JAINUF010000012">
    <property type="protein sequence ID" value="KAJ8344734.1"/>
    <property type="molecule type" value="Genomic_DNA"/>
</dbReference>
<evidence type="ECO:0000313" key="3">
    <source>
        <dbReference type="EMBL" id="KAJ8344734.1"/>
    </source>
</evidence>
<feature type="compositionally biased region" description="Low complexity" evidence="1">
    <location>
        <begin position="49"/>
        <end position="60"/>
    </location>
</feature>
<feature type="region of interest" description="Disordered" evidence="1">
    <location>
        <begin position="23"/>
        <end position="68"/>
    </location>
</feature>
<protein>
    <recommendedName>
        <fullName evidence="5">Secreted protein</fullName>
    </recommendedName>
</protein>
<evidence type="ECO:0000313" key="4">
    <source>
        <dbReference type="Proteomes" id="UP001152622"/>
    </source>
</evidence>
<feature type="compositionally biased region" description="Basic and acidic residues" evidence="1">
    <location>
        <begin position="32"/>
        <end position="44"/>
    </location>
</feature>
<feature type="signal peptide" evidence="2">
    <location>
        <begin position="1"/>
        <end position="20"/>
    </location>
</feature>
<accession>A0A9Q1ETL3</accession>
<keyword evidence="2" id="KW-0732">Signal</keyword>
<evidence type="ECO:0000256" key="1">
    <source>
        <dbReference type="SAM" id="MobiDB-lite"/>
    </source>
</evidence>